<dbReference type="InterPro" id="IPR010982">
    <property type="entry name" value="Lambda_DNA-bd_dom_sf"/>
</dbReference>
<dbReference type="SUPFAM" id="SSF47413">
    <property type="entry name" value="lambda repressor-like DNA-binding domains"/>
    <property type="match status" value="1"/>
</dbReference>
<feature type="domain" description="HTH lacI-type" evidence="4">
    <location>
        <begin position="7"/>
        <end position="56"/>
    </location>
</feature>
<keyword evidence="2" id="KW-0238">DNA-binding</keyword>
<dbReference type="InterPro" id="IPR046335">
    <property type="entry name" value="LacI/GalR-like_sensor"/>
</dbReference>
<dbReference type="PANTHER" id="PTHR30146">
    <property type="entry name" value="LACI-RELATED TRANSCRIPTIONAL REPRESSOR"/>
    <property type="match status" value="1"/>
</dbReference>
<dbReference type="AlphaFoldDB" id="A0A2J9KSB8"/>
<dbReference type="SMART" id="SM00354">
    <property type="entry name" value="HTH_LACI"/>
    <property type="match status" value="1"/>
</dbReference>
<gene>
    <name evidence="5" type="primary">cytR_1</name>
    <name evidence="5" type="ORF">NCTC11819_01498</name>
</gene>
<dbReference type="PANTHER" id="PTHR30146:SF138">
    <property type="entry name" value="TRANSCRIPTIONAL REGULATORY PROTEIN"/>
    <property type="match status" value="1"/>
</dbReference>
<sequence length="334" mass="36540">MVNQKKVSIYDIAAKAGVAASTVSRALSRPDRVSSDTASRIFEIAKSLGYERNGAAYFDTMNLSRTLVFVVADIANPMYSDVITGFQQTAFTSGYATLIINTAESESLERVTIQRVISRVDGVALAASRLDTGSINRIEKQRPLVLLNRYLQGHTCVIPATDRGIAQVCRYLRDLGHRRVLYVSGPEMSWANAMRWRVCSESAPKFGLTVSRTPHMTPDDSSGIAAFDFWCENGRPSAILAFNDFIAAGFLREAKAHGIKVPETVSVIGIDNSSLATLVTPELSSLTSASLEIGKRGAEALIWQVEHHSLRERRLFRESIEFVPRGSTGPAPAQ</sequence>
<dbReference type="RefSeq" id="WP_004018519.1">
    <property type="nucleotide sequence ID" value="NZ_CAMPUA010000030.1"/>
</dbReference>
<evidence type="ECO:0000256" key="1">
    <source>
        <dbReference type="ARBA" id="ARBA00023015"/>
    </source>
</evidence>
<organism evidence="5 6">
    <name type="scientific">Mobiluncus mulieris</name>
    <dbReference type="NCBI Taxonomy" id="2052"/>
    <lineage>
        <taxon>Bacteria</taxon>
        <taxon>Bacillati</taxon>
        <taxon>Actinomycetota</taxon>
        <taxon>Actinomycetes</taxon>
        <taxon>Actinomycetales</taxon>
        <taxon>Actinomycetaceae</taxon>
        <taxon>Mobiluncus</taxon>
    </lineage>
</organism>
<proteinExistence type="predicted"/>
<keyword evidence="1" id="KW-0805">Transcription regulation</keyword>
<dbReference type="Pfam" id="PF00356">
    <property type="entry name" value="LacI"/>
    <property type="match status" value="1"/>
</dbReference>
<comment type="caution">
    <text evidence="5">The sequence shown here is derived from an EMBL/GenBank/DDBJ whole genome shotgun (WGS) entry which is preliminary data.</text>
</comment>
<keyword evidence="3" id="KW-0804">Transcription</keyword>
<dbReference type="Gene3D" id="3.40.50.2300">
    <property type="match status" value="2"/>
</dbReference>
<dbReference type="GO" id="GO:0000976">
    <property type="term" value="F:transcription cis-regulatory region binding"/>
    <property type="evidence" value="ECO:0007669"/>
    <property type="project" value="TreeGrafter"/>
</dbReference>
<dbReference type="Pfam" id="PF13377">
    <property type="entry name" value="Peripla_BP_3"/>
    <property type="match status" value="1"/>
</dbReference>
<dbReference type="CDD" id="cd06267">
    <property type="entry name" value="PBP1_LacI_sugar_binding-like"/>
    <property type="match status" value="1"/>
</dbReference>
<evidence type="ECO:0000259" key="4">
    <source>
        <dbReference type="PROSITE" id="PS50932"/>
    </source>
</evidence>
<accession>A0A2J9KSB8</accession>
<reference evidence="5 6" key="1">
    <citation type="submission" date="2018-06" db="EMBL/GenBank/DDBJ databases">
        <authorList>
            <consortium name="Pathogen Informatics"/>
            <person name="Doyle S."/>
        </authorList>
    </citation>
    <scope>NUCLEOTIDE SEQUENCE [LARGE SCALE GENOMIC DNA]</scope>
    <source>
        <strain evidence="5 6">NCTC11819</strain>
    </source>
</reference>
<dbReference type="Proteomes" id="UP000255284">
    <property type="component" value="Unassembled WGS sequence"/>
</dbReference>
<evidence type="ECO:0000256" key="2">
    <source>
        <dbReference type="ARBA" id="ARBA00023125"/>
    </source>
</evidence>
<dbReference type="SUPFAM" id="SSF53822">
    <property type="entry name" value="Periplasmic binding protein-like I"/>
    <property type="match status" value="1"/>
</dbReference>
<dbReference type="EMBL" id="UGGQ01000006">
    <property type="protein sequence ID" value="STO16919.1"/>
    <property type="molecule type" value="Genomic_DNA"/>
</dbReference>
<evidence type="ECO:0000256" key="3">
    <source>
        <dbReference type="ARBA" id="ARBA00023163"/>
    </source>
</evidence>
<evidence type="ECO:0000313" key="5">
    <source>
        <dbReference type="EMBL" id="STO16919.1"/>
    </source>
</evidence>
<dbReference type="GeneID" id="61168450"/>
<dbReference type="PROSITE" id="PS50932">
    <property type="entry name" value="HTH_LACI_2"/>
    <property type="match status" value="1"/>
</dbReference>
<dbReference type="CDD" id="cd01392">
    <property type="entry name" value="HTH_LacI"/>
    <property type="match status" value="1"/>
</dbReference>
<dbReference type="InterPro" id="IPR000843">
    <property type="entry name" value="HTH_LacI"/>
</dbReference>
<protein>
    <submittedName>
        <fullName evidence="5">HTH-type transcriptional repressor CytR</fullName>
    </submittedName>
</protein>
<dbReference type="Gene3D" id="1.10.260.40">
    <property type="entry name" value="lambda repressor-like DNA-binding domains"/>
    <property type="match status" value="1"/>
</dbReference>
<dbReference type="GO" id="GO:0003700">
    <property type="term" value="F:DNA-binding transcription factor activity"/>
    <property type="evidence" value="ECO:0007669"/>
    <property type="project" value="TreeGrafter"/>
</dbReference>
<dbReference type="InterPro" id="IPR028082">
    <property type="entry name" value="Peripla_BP_I"/>
</dbReference>
<evidence type="ECO:0000313" key="6">
    <source>
        <dbReference type="Proteomes" id="UP000255284"/>
    </source>
</evidence>
<name>A0A2J9KSB8_9ACTO</name>